<proteinExistence type="predicted"/>
<protein>
    <submittedName>
        <fullName evidence="3">Amidohydrolase</fullName>
    </submittedName>
</protein>
<dbReference type="SUPFAM" id="SSF51556">
    <property type="entry name" value="Metallo-dependent hydrolases"/>
    <property type="match status" value="1"/>
</dbReference>
<dbReference type="EMBL" id="JAHKNI010000008">
    <property type="protein sequence ID" value="MBU3064786.1"/>
    <property type="molecule type" value="Genomic_DNA"/>
</dbReference>
<reference evidence="3 4" key="1">
    <citation type="submission" date="2021-06" db="EMBL/GenBank/DDBJ databases">
        <title>Actinomycetes sequencing.</title>
        <authorList>
            <person name="Shan Q."/>
        </authorList>
    </citation>
    <scope>NUCLEOTIDE SEQUENCE [LARGE SCALE GENOMIC DNA]</scope>
    <source>
        <strain evidence="3 4">NEAU-G5</strain>
    </source>
</reference>
<dbReference type="Gene3D" id="3.20.20.140">
    <property type="entry name" value="Metal-dependent hydrolases"/>
    <property type="match status" value="1"/>
</dbReference>
<evidence type="ECO:0000256" key="1">
    <source>
        <dbReference type="ARBA" id="ARBA00023239"/>
    </source>
</evidence>
<accession>A0ABS6B4Y0</accession>
<dbReference type="InterPro" id="IPR006680">
    <property type="entry name" value="Amidohydro-rel"/>
</dbReference>
<comment type="caution">
    <text evidence="3">The sequence shown here is derived from an EMBL/GenBank/DDBJ whole genome shotgun (WGS) entry which is preliminary data.</text>
</comment>
<dbReference type="PANTHER" id="PTHR21240">
    <property type="entry name" value="2-AMINO-3-CARBOXYLMUCONATE-6-SEMIALDEHYDE DECARBOXYLASE"/>
    <property type="match status" value="1"/>
</dbReference>
<dbReference type="PANTHER" id="PTHR21240:SF28">
    <property type="entry name" value="ISO-OROTATE DECARBOXYLASE (EUROFUNG)"/>
    <property type="match status" value="1"/>
</dbReference>
<evidence type="ECO:0000313" key="4">
    <source>
        <dbReference type="Proteomes" id="UP000733379"/>
    </source>
</evidence>
<dbReference type="InterPro" id="IPR032466">
    <property type="entry name" value="Metal_Hydrolase"/>
</dbReference>
<keyword evidence="1" id="KW-0456">Lyase</keyword>
<gene>
    <name evidence="3" type="ORF">KO481_25065</name>
</gene>
<dbReference type="Pfam" id="PF04909">
    <property type="entry name" value="Amidohydro_2"/>
    <property type="match status" value="1"/>
</dbReference>
<keyword evidence="4" id="KW-1185">Reference proteome</keyword>
<dbReference type="Proteomes" id="UP000733379">
    <property type="component" value="Unassembled WGS sequence"/>
</dbReference>
<organism evidence="3 4">
    <name type="scientific">Nocardia albiluteola</name>
    <dbReference type="NCBI Taxonomy" id="2842303"/>
    <lineage>
        <taxon>Bacteria</taxon>
        <taxon>Bacillati</taxon>
        <taxon>Actinomycetota</taxon>
        <taxon>Actinomycetes</taxon>
        <taxon>Mycobacteriales</taxon>
        <taxon>Nocardiaceae</taxon>
        <taxon>Nocardia</taxon>
    </lineage>
</organism>
<evidence type="ECO:0000313" key="3">
    <source>
        <dbReference type="EMBL" id="MBU3064786.1"/>
    </source>
</evidence>
<evidence type="ECO:0000259" key="2">
    <source>
        <dbReference type="Pfam" id="PF04909"/>
    </source>
</evidence>
<dbReference type="InterPro" id="IPR032465">
    <property type="entry name" value="ACMSD"/>
</dbReference>
<name>A0ABS6B4Y0_9NOCA</name>
<dbReference type="RefSeq" id="WP_215920205.1">
    <property type="nucleotide sequence ID" value="NZ_JAHKNI010000008.1"/>
</dbReference>
<feature type="domain" description="Amidohydrolase-related" evidence="2">
    <location>
        <begin position="8"/>
        <end position="331"/>
    </location>
</feature>
<sequence length="349" mass="37865">MTESLHTVDMHAHVWLSEGDRLVAHLPGFAAQAELDLRRAGPASAAVSADNIAARRDLLTDAATRLRHMDRTGVDVQVVSVSPTQFHPWAEAGPAWDLAQAINVGVARHCARSPGRLIGLGVAPLRHPEVAVAALEDAVHRGLRGVEISSHAPYSGRPIELSEPALEPLWTRAEQLGALIFLHPWGCTLDERLDRWYLSNSIGQPVEHAVALAHLILSGVLDRHPDLHVLAAHGGGYLPAQAARLDFAWHNRPDARSSAEPPSSYLRRMWFDSLVYTPDALRHLVTAVGPERVVLGSDYPFDMGVDNPGQRLDEAGLDAEHTAMIRCGNASQLGVLSGAEFSLSEWKPS</sequence>